<dbReference type="GO" id="GO:0008270">
    <property type="term" value="F:zinc ion binding"/>
    <property type="evidence" value="ECO:0007669"/>
    <property type="project" value="UniProtKB-KW"/>
</dbReference>
<dbReference type="SMART" id="SM00356">
    <property type="entry name" value="ZnF_C3H1"/>
    <property type="match status" value="2"/>
</dbReference>
<feature type="domain" description="RZ-type" evidence="10">
    <location>
        <begin position="1881"/>
        <end position="1923"/>
    </location>
</feature>
<comment type="subcellular location">
    <subcellularLocation>
        <location evidence="1">Cytoplasm</location>
    </subcellularLocation>
</comment>
<evidence type="ECO:0000256" key="6">
    <source>
        <dbReference type="ARBA" id="ARBA00022859"/>
    </source>
</evidence>
<dbReference type="OrthoDB" id="2423195at2759"/>
<dbReference type="Gene3D" id="3.40.50.300">
    <property type="entry name" value="P-loop containing nucleotide triphosphate hydrolases"/>
    <property type="match status" value="3"/>
</dbReference>
<organism evidence="11 12">
    <name type="scientific">Collybiopsis luxurians FD-317 M1</name>
    <dbReference type="NCBI Taxonomy" id="944289"/>
    <lineage>
        <taxon>Eukaryota</taxon>
        <taxon>Fungi</taxon>
        <taxon>Dikarya</taxon>
        <taxon>Basidiomycota</taxon>
        <taxon>Agaricomycotina</taxon>
        <taxon>Agaricomycetes</taxon>
        <taxon>Agaricomycetidae</taxon>
        <taxon>Agaricales</taxon>
        <taxon>Marasmiineae</taxon>
        <taxon>Omphalotaceae</taxon>
        <taxon>Collybiopsis</taxon>
        <taxon>Collybiopsis luxurians</taxon>
    </lineage>
</organism>
<feature type="zinc finger region" description="C3H1-type" evidence="7">
    <location>
        <begin position="59"/>
        <end position="87"/>
    </location>
</feature>
<dbReference type="GO" id="GO:0031380">
    <property type="term" value="C:nuclear RNA-directed RNA polymerase complex"/>
    <property type="evidence" value="ECO:0007669"/>
    <property type="project" value="TreeGrafter"/>
</dbReference>
<dbReference type="InterPro" id="IPR045055">
    <property type="entry name" value="DNA2/NAM7-like"/>
</dbReference>
<dbReference type="InterPro" id="IPR041677">
    <property type="entry name" value="DNA2/NAM7_AAA_11"/>
</dbReference>
<dbReference type="HOGENOM" id="CLU_001490_4_0_1"/>
<name>A0A0D0D267_9AGAR</name>
<dbReference type="Pfam" id="PF13086">
    <property type="entry name" value="AAA_11"/>
    <property type="match status" value="1"/>
</dbReference>
<dbReference type="GO" id="GO:0005737">
    <property type="term" value="C:cytoplasm"/>
    <property type="evidence" value="ECO:0007669"/>
    <property type="project" value="UniProtKB-SubCell"/>
</dbReference>
<dbReference type="GO" id="GO:0002376">
    <property type="term" value="P:immune system process"/>
    <property type="evidence" value="ECO:0007669"/>
    <property type="project" value="UniProtKB-KW"/>
</dbReference>
<dbReference type="PROSITE" id="PS50103">
    <property type="entry name" value="ZF_C3H1"/>
    <property type="match status" value="2"/>
</dbReference>
<dbReference type="InterPro" id="IPR027417">
    <property type="entry name" value="P-loop_NTPase"/>
</dbReference>
<evidence type="ECO:0000256" key="2">
    <source>
        <dbReference type="ARBA" id="ARBA00022490"/>
    </source>
</evidence>
<keyword evidence="2" id="KW-0963">Cytoplasm</keyword>
<dbReference type="Pfam" id="PF20173">
    <property type="entry name" value="ZnF_RZ-type"/>
    <property type="match status" value="1"/>
</dbReference>
<evidence type="ECO:0000256" key="1">
    <source>
        <dbReference type="ARBA" id="ARBA00004496"/>
    </source>
</evidence>
<dbReference type="PANTHER" id="PTHR10887">
    <property type="entry name" value="DNA2/NAM7 HELICASE FAMILY"/>
    <property type="match status" value="1"/>
</dbReference>
<evidence type="ECO:0000256" key="7">
    <source>
        <dbReference type="PROSITE-ProRule" id="PRU00723"/>
    </source>
</evidence>
<reference evidence="11 12" key="1">
    <citation type="submission" date="2014-04" db="EMBL/GenBank/DDBJ databases">
        <title>Evolutionary Origins and Diversification of the Mycorrhizal Mutualists.</title>
        <authorList>
            <consortium name="DOE Joint Genome Institute"/>
            <consortium name="Mycorrhizal Genomics Consortium"/>
            <person name="Kohler A."/>
            <person name="Kuo A."/>
            <person name="Nagy L.G."/>
            <person name="Floudas D."/>
            <person name="Copeland A."/>
            <person name="Barry K.W."/>
            <person name="Cichocki N."/>
            <person name="Veneault-Fourrey C."/>
            <person name="LaButti K."/>
            <person name="Lindquist E.A."/>
            <person name="Lipzen A."/>
            <person name="Lundell T."/>
            <person name="Morin E."/>
            <person name="Murat C."/>
            <person name="Riley R."/>
            <person name="Ohm R."/>
            <person name="Sun H."/>
            <person name="Tunlid A."/>
            <person name="Henrissat B."/>
            <person name="Grigoriev I.V."/>
            <person name="Hibbett D.S."/>
            <person name="Martin F."/>
        </authorList>
    </citation>
    <scope>NUCLEOTIDE SEQUENCE [LARGE SCALE GENOMIC DNA]</scope>
    <source>
        <strain evidence="11 12">FD-317 M1</strain>
    </source>
</reference>
<dbReference type="InterPro" id="IPR000571">
    <property type="entry name" value="Znf_CCCH"/>
</dbReference>
<dbReference type="Pfam" id="PF13087">
    <property type="entry name" value="AAA_12"/>
    <property type="match status" value="1"/>
</dbReference>
<dbReference type="Proteomes" id="UP000053593">
    <property type="component" value="Unassembled WGS sequence"/>
</dbReference>
<evidence type="ECO:0000259" key="10">
    <source>
        <dbReference type="PROSITE" id="PS51981"/>
    </source>
</evidence>
<dbReference type="InterPro" id="IPR047187">
    <property type="entry name" value="SF1_C_Upf1"/>
</dbReference>
<feature type="domain" description="C3H1-type" evidence="9">
    <location>
        <begin position="2"/>
        <end position="30"/>
    </location>
</feature>
<evidence type="ECO:0000313" key="12">
    <source>
        <dbReference type="Proteomes" id="UP000053593"/>
    </source>
</evidence>
<accession>A0A0D0D267</accession>
<evidence type="ECO:0000256" key="4">
    <source>
        <dbReference type="ARBA" id="ARBA00022771"/>
    </source>
</evidence>
<dbReference type="EMBL" id="KN834764">
    <property type="protein sequence ID" value="KIK63308.1"/>
    <property type="molecule type" value="Genomic_DNA"/>
</dbReference>
<sequence length="1923" mass="216822">MSTSRRPCKFINTPEGCRRGSRCPFSHDRASAAGNSGIWGNIPGRVPTSPASPNSRAGEAPRDVCNFFWKTGQCSRGFNCIFRHVQKPNGGSNPQSNTLSTIHKPTVDEDNKKKALRWRLRQRYDPPGYLRTGGPRHDNDSVEISSIRIVPTHEEMLCPVPPYLPVNLPEAPHHCRPGSMERLLDVQFRLLREELVAPIRKSISIIQDDLSTIAAHRGENKGPLTQLEEILARNGGLYRTKGPHYVMFQVYTNIELAPLRAERGGLTVGLILDAPPGGAQAADADARQEYWKYAGSKRLSSGSLVALLLIKNYRVTVFLGCIASSNSKLVDSSRFHSSQVEIQIIFMDPKMELMALRHEKVTVNQSHFAILVDHGILFESIRPFLDTLQSKEPGSIQFKQYLCQSGKFNKWQLPPPKIANSSTFEFNLDCLARPGEYIHPLKAHDENSIRRARLELKLSSSLDSSQADAMVDALTREIALIQGPPGTGKSFTSREILRVLLQNRIKPVMLIAFTNNALDNMLLLLLEKNITSNFVRVGSRTTNDRIAEYSLDKLEKTLPERSTSNRTVDRKYAAMKHLEEKMNKLLVEMHIPEITLTGIFKYLESYPSQLETLQHPPYWINNLYEEMIGNSNDSIEWRTMVSRKKQLADDKQIVTTIYGFWKFSQDLEFIRPPSIPEIGEVAHVPKRGRTKMTQAGKPAAQIQDILSEHTTRMNKFFGALGYGNQVPSIPEGQRPVDELLIIENVWSLSPQERLTLALYWEDQMRRNAYQSHLHEYEFIRGEYKDAWKDYNDARDENRRELLASVDLIGCTTNGAAKLTSLLTTVGPKALVVEEAGQVLEAHILASLVPSVQHLICIGDPQQLRPIITNYNLSMDSDRGKELFKFDRSLMERLSDMGLPMSQLNVQRRMRPSISAHIRNILYPKLEDQLHVTKYPPVQGMQQDVFFLNHSNREDDGEEELSVSKTNSFEVEMIVDLVVYLLKQERYSAPGDIAVLCAYLGQLQKVRIALKNLKVGVLLDERDEEELVRQGMEDEGAIEEVEVARRIQLGSVDAFQGLEAKIVIVSLVRNSGLSEGSGAAIGFLKSSNRINVALSRAQHGLYVLGNASNLRANNETWRTIIDKMEQEGQIGGGLPIICPRHPDEKRIICKPGDLTREAPEGGCLRDCNYRMDCGHYCPSTCHLDRDNHRSMKCMMPCLRTPCPRSHPCPKSCSDDCGLCSFPMNEVTLPCGHITSILCYEYDDLESVYCTEKIEKPLPGCKHSAIMACFMPPEKFRCTKVCSGITTCCGRTCKSSCADCQESNLSESKVIGRRSHKEHPCDRTLYCQHLCGQACSQDHECTKFCKQQCRQRCTHHECPKSCGDACAPCAEPCEWICPHLSCPVTCGAICARLPCDVPCRETLKCGHRCNSVCGENCAQQKCVACLPDDAKQDIVDFLMQRPLADIDLDSDDISERLITLECGHIFTVETLDRHCHMSDFYEIDELGRYLAMKAPPTEFQQPPTCPTCRSPITVRRYGRVIKRANLDILEQNVASNLAKTLDDMGPTIGILKSRIPNLETSLKDLKYDASEETGALPHVEEIQAKREELMGSENAILPPDMLSKNAMSKYHGIPLEDAELWFGLISTFHSVYIKVARVVSSRSAHVRAYEAALSTLYRLELAELASNPPPGMTTAQNLAFQNVHVKIGQPPHKADRRYQLEAFLISVELRFMLGSLARSRADNLPLTSNVGEIRNLRRLWASFADFIYFSCEIDCRKAIAIADRSSSSRLAARSTTLLMCSDFERFRYGIMQRRSEKAVLVGQTSNWREELREEIRTRRSAMRTLLQKAEGVYMRNRPVKTDQQLGDEHAWFQHNCQARVNRCLEEFTELENHVMNDTVYQAVPIQEKEEIVKAFGFSHRGHFYNCPNGHPFVITECGGAMEASS</sequence>
<keyword evidence="6" id="KW-0391">Immunity</keyword>
<feature type="zinc finger region" description="C3H1-type" evidence="7">
    <location>
        <begin position="2"/>
        <end position="30"/>
    </location>
</feature>
<dbReference type="InterPro" id="IPR046439">
    <property type="entry name" value="ZF_RZ_dom"/>
</dbReference>
<evidence type="ECO:0000256" key="5">
    <source>
        <dbReference type="ARBA" id="ARBA00022833"/>
    </source>
</evidence>
<protein>
    <recommendedName>
        <fullName evidence="13">P-loop containing nucleoside triphosphate hydrolase protein</fullName>
    </recommendedName>
</protein>
<evidence type="ECO:0000256" key="3">
    <source>
        <dbReference type="ARBA" id="ARBA00022723"/>
    </source>
</evidence>
<gene>
    <name evidence="11" type="ORF">GYMLUDRAFT_464195</name>
</gene>
<dbReference type="SUPFAM" id="SSF52540">
    <property type="entry name" value="P-loop containing nucleoside triphosphate hydrolases"/>
    <property type="match status" value="1"/>
</dbReference>
<dbReference type="InterPro" id="IPR041679">
    <property type="entry name" value="DNA2/NAM7-like_C"/>
</dbReference>
<evidence type="ECO:0008006" key="13">
    <source>
        <dbReference type="Google" id="ProtNLM"/>
    </source>
</evidence>
<feature type="region of interest" description="Disordered" evidence="8">
    <location>
        <begin position="36"/>
        <end position="57"/>
    </location>
</feature>
<evidence type="ECO:0000259" key="9">
    <source>
        <dbReference type="PROSITE" id="PS50103"/>
    </source>
</evidence>
<evidence type="ECO:0000256" key="8">
    <source>
        <dbReference type="SAM" id="MobiDB-lite"/>
    </source>
</evidence>
<dbReference type="PANTHER" id="PTHR10887:SF445">
    <property type="entry name" value="NFX1-TYPE ZINC FINGER-CONTAINING PROTEIN 1"/>
    <property type="match status" value="1"/>
</dbReference>
<keyword evidence="3 7" id="KW-0479">Metal-binding</keyword>
<feature type="domain" description="C3H1-type" evidence="9">
    <location>
        <begin position="59"/>
        <end position="87"/>
    </location>
</feature>
<keyword evidence="12" id="KW-1185">Reference proteome</keyword>
<dbReference type="CDD" id="cd18808">
    <property type="entry name" value="SF1_C_Upf1"/>
    <property type="match status" value="1"/>
</dbReference>
<dbReference type="PROSITE" id="PS51981">
    <property type="entry name" value="ZF_RZ"/>
    <property type="match status" value="1"/>
</dbReference>
<keyword evidence="5 7" id="KW-0862">Zinc</keyword>
<keyword evidence="4 7" id="KW-0863">Zinc-finger</keyword>
<evidence type="ECO:0000313" key="11">
    <source>
        <dbReference type="EMBL" id="KIK63308.1"/>
    </source>
</evidence>
<dbReference type="GO" id="GO:0031048">
    <property type="term" value="P:regulatory ncRNA-mediated heterochromatin formation"/>
    <property type="evidence" value="ECO:0007669"/>
    <property type="project" value="TreeGrafter"/>
</dbReference>
<dbReference type="GO" id="GO:0004386">
    <property type="term" value="F:helicase activity"/>
    <property type="evidence" value="ECO:0007669"/>
    <property type="project" value="InterPro"/>
</dbReference>
<proteinExistence type="predicted"/>